<gene>
    <name evidence="1" type="ORF">Sradi_3283000</name>
</gene>
<accession>A0AAW2R1L2</accession>
<comment type="caution">
    <text evidence="1">The sequence shown here is derived from an EMBL/GenBank/DDBJ whole genome shotgun (WGS) entry which is preliminary data.</text>
</comment>
<dbReference type="EMBL" id="JACGWJ010000014">
    <property type="protein sequence ID" value="KAL0373673.1"/>
    <property type="molecule type" value="Genomic_DNA"/>
</dbReference>
<protein>
    <recommendedName>
        <fullName evidence="2">Integrase catalytic domain-containing protein</fullName>
    </recommendedName>
</protein>
<dbReference type="InterPro" id="IPR012337">
    <property type="entry name" value="RNaseH-like_sf"/>
</dbReference>
<dbReference type="Gene3D" id="3.30.420.10">
    <property type="entry name" value="Ribonuclease H-like superfamily/Ribonuclease H"/>
    <property type="match status" value="1"/>
</dbReference>
<reference evidence="1" key="1">
    <citation type="submission" date="2020-06" db="EMBL/GenBank/DDBJ databases">
        <authorList>
            <person name="Li T."/>
            <person name="Hu X."/>
            <person name="Zhang T."/>
            <person name="Song X."/>
            <person name="Zhang H."/>
            <person name="Dai N."/>
            <person name="Sheng W."/>
            <person name="Hou X."/>
            <person name="Wei L."/>
        </authorList>
    </citation>
    <scope>NUCLEOTIDE SEQUENCE</scope>
    <source>
        <strain evidence="1">G02</strain>
        <tissue evidence="1">Leaf</tissue>
    </source>
</reference>
<dbReference type="AlphaFoldDB" id="A0AAW2R1L2"/>
<dbReference type="GO" id="GO:0003676">
    <property type="term" value="F:nucleic acid binding"/>
    <property type="evidence" value="ECO:0007669"/>
    <property type="project" value="InterPro"/>
</dbReference>
<organism evidence="1">
    <name type="scientific">Sesamum radiatum</name>
    <name type="common">Black benniseed</name>
    <dbReference type="NCBI Taxonomy" id="300843"/>
    <lineage>
        <taxon>Eukaryota</taxon>
        <taxon>Viridiplantae</taxon>
        <taxon>Streptophyta</taxon>
        <taxon>Embryophyta</taxon>
        <taxon>Tracheophyta</taxon>
        <taxon>Spermatophyta</taxon>
        <taxon>Magnoliopsida</taxon>
        <taxon>eudicotyledons</taxon>
        <taxon>Gunneridae</taxon>
        <taxon>Pentapetalae</taxon>
        <taxon>asterids</taxon>
        <taxon>lamiids</taxon>
        <taxon>Lamiales</taxon>
        <taxon>Pedaliaceae</taxon>
        <taxon>Sesamum</taxon>
    </lineage>
</organism>
<evidence type="ECO:0000313" key="1">
    <source>
        <dbReference type="EMBL" id="KAL0373673.1"/>
    </source>
</evidence>
<dbReference type="PANTHER" id="PTHR48475:SF2">
    <property type="entry name" value="RIBONUCLEASE H"/>
    <property type="match status" value="1"/>
</dbReference>
<evidence type="ECO:0008006" key="2">
    <source>
        <dbReference type="Google" id="ProtNLM"/>
    </source>
</evidence>
<reference evidence="1" key="2">
    <citation type="journal article" date="2024" name="Plant">
        <title>Genomic evolution and insights into agronomic trait innovations of Sesamum species.</title>
        <authorList>
            <person name="Miao H."/>
            <person name="Wang L."/>
            <person name="Qu L."/>
            <person name="Liu H."/>
            <person name="Sun Y."/>
            <person name="Le M."/>
            <person name="Wang Q."/>
            <person name="Wei S."/>
            <person name="Zheng Y."/>
            <person name="Lin W."/>
            <person name="Duan Y."/>
            <person name="Cao H."/>
            <person name="Xiong S."/>
            <person name="Wang X."/>
            <person name="Wei L."/>
            <person name="Li C."/>
            <person name="Ma Q."/>
            <person name="Ju M."/>
            <person name="Zhao R."/>
            <person name="Li G."/>
            <person name="Mu C."/>
            <person name="Tian Q."/>
            <person name="Mei H."/>
            <person name="Zhang T."/>
            <person name="Gao T."/>
            <person name="Zhang H."/>
        </authorList>
    </citation>
    <scope>NUCLEOTIDE SEQUENCE</scope>
    <source>
        <strain evidence="1">G02</strain>
    </source>
</reference>
<sequence>MSNPQANRQVEVINRIILRHLKICLEGLKGNWVEELLGVLWAYHTTARNAMGETPFCLVYGSAAIIPMEIGEESARAKLYDQAKNAEQHEADLMFLSEKRELAYVKILRYKKQTEKMYNKNKTKNLSSGGLGLEKV</sequence>
<dbReference type="InterPro" id="IPR036397">
    <property type="entry name" value="RNaseH_sf"/>
</dbReference>
<dbReference type="SUPFAM" id="SSF53098">
    <property type="entry name" value="Ribonuclease H-like"/>
    <property type="match status" value="1"/>
</dbReference>
<name>A0AAW2R1L2_SESRA</name>
<dbReference type="PANTHER" id="PTHR48475">
    <property type="entry name" value="RIBONUCLEASE H"/>
    <property type="match status" value="1"/>
</dbReference>
<proteinExistence type="predicted"/>